<evidence type="ECO:0000313" key="2">
    <source>
        <dbReference type="EMBL" id="MPC96478.1"/>
    </source>
</evidence>
<protein>
    <submittedName>
        <fullName evidence="2">Uncharacterized protein</fullName>
    </submittedName>
</protein>
<evidence type="ECO:0000313" key="3">
    <source>
        <dbReference type="Proteomes" id="UP000324222"/>
    </source>
</evidence>
<name>A0A5B7JTR5_PORTR</name>
<gene>
    <name evidence="2" type="ORF">E2C01_091740</name>
</gene>
<dbReference type="Proteomes" id="UP000324222">
    <property type="component" value="Unassembled WGS sequence"/>
</dbReference>
<evidence type="ECO:0000256" key="1">
    <source>
        <dbReference type="SAM" id="MobiDB-lite"/>
    </source>
</evidence>
<reference evidence="2 3" key="1">
    <citation type="submission" date="2019-05" db="EMBL/GenBank/DDBJ databases">
        <title>Another draft genome of Portunus trituberculatus and its Hox gene families provides insights of decapod evolution.</title>
        <authorList>
            <person name="Jeong J.-H."/>
            <person name="Song I."/>
            <person name="Kim S."/>
            <person name="Choi T."/>
            <person name="Kim D."/>
            <person name="Ryu S."/>
            <person name="Kim W."/>
        </authorList>
    </citation>
    <scope>NUCLEOTIDE SEQUENCE [LARGE SCALE GENOMIC DNA]</scope>
    <source>
        <tissue evidence="2">Muscle</tissue>
    </source>
</reference>
<feature type="region of interest" description="Disordered" evidence="1">
    <location>
        <begin position="1"/>
        <end position="59"/>
    </location>
</feature>
<comment type="caution">
    <text evidence="2">The sequence shown here is derived from an EMBL/GenBank/DDBJ whole genome shotgun (WGS) entry which is preliminary data.</text>
</comment>
<dbReference type="AlphaFoldDB" id="A0A5B7JTR5"/>
<dbReference type="EMBL" id="VSRR010106140">
    <property type="protein sequence ID" value="MPC96478.1"/>
    <property type="molecule type" value="Genomic_DNA"/>
</dbReference>
<keyword evidence="3" id="KW-1185">Reference proteome</keyword>
<proteinExistence type="predicted"/>
<feature type="compositionally biased region" description="Polar residues" evidence="1">
    <location>
        <begin position="43"/>
        <end position="59"/>
    </location>
</feature>
<sequence>MMGAHPNGDYSHQQQQQDETMRLSAPPPRVDERQNRSAANLPRFSQNNKPVALQPRSTQ</sequence>
<accession>A0A5B7JTR5</accession>
<organism evidence="2 3">
    <name type="scientific">Portunus trituberculatus</name>
    <name type="common">Swimming crab</name>
    <name type="synonym">Neptunus trituberculatus</name>
    <dbReference type="NCBI Taxonomy" id="210409"/>
    <lineage>
        <taxon>Eukaryota</taxon>
        <taxon>Metazoa</taxon>
        <taxon>Ecdysozoa</taxon>
        <taxon>Arthropoda</taxon>
        <taxon>Crustacea</taxon>
        <taxon>Multicrustacea</taxon>
        <taxon>Malacostraca</taxon>
        <taxon>Eumalacostraca</taxon>
        <taxon>Eucarida</taxon>
        <taxon>Decapoda</taxon>
        <taxon>Pleocyemata</taxon>
        <taxon>Brachyura</taxon>
        <taxon>Eubrachyura</taxon>
        <taxon>Portunoidea</taxon>
        <taxon>Portunidae</taxon>
        <taxon>Portuninae</taxon>
        <taxon>Portunus</taxon>
    </lineage>
</organism>